<dbReference type="Proteomes" id="UP000185305">
    <property type="component" value="Segment"/>
</dbReference>
<evidence type="ECO:0000313" key="1">
    <source>
        <dbReference type="EMBL" id="AIX30150.1"/>
    </source>
</evidence>
<name>A0A0E3FMQ8_9CAUD</name>
<evidence type="ECO:0000313" key="4">
    <source>
        <dbReference type="Proteomes" id="UP000185308"/>
    </source>
</evidence>
<gene>
    <name evidence="2" type="ORF">Syn7803C22_251</name>
    <name evidence="1" type="ORF">Syn7803US34_255</name>
</gene>
<evidence type="ECO:0000313" key="3">
    <source>
        <dbReference type="Proteomes" id="UP000185305"/>
    </source>
</evidence>
<sequence>MDERIRTLYVFQSEERLITHDGHVQLGCHNMTMEEFMSFDRENIRYIETYWLPDVFGNRYKRSNFQAHQRVSGEKGVLELSNNQPENRLDRSV</sequence>
<protein>
    <submittedName>
        <fullName evidence="1">Uncharacterized protein</fullName>
    </submittedName>
</protein>
<accession>A0A0E3FMQ8</accession>
<dbReference type="Proteomes" id="UP000185308">
    <property type="component" value="Segment"/>
</dbReference>
<organism evidence="1 4">
    <name type="scientific">Synechococcus phage ACG-2014f</name>
    <dbReference type="NCBI Taxonomy" id="1493511"/>
    <lineage>
        <taxon>Viruses</taxon>
        <taxon>Duplodnaviria</taxon>
        <taxon>Heunggongvirae</taxon>
        <taxon>Uroviricota</taxon>
        <taxon>Caudoviricetes</taxon>
        <taxon>Pantevenvirales</taxon>
        <taxon>Kyanoviridae</taxon>
        <taxon>Atlauavirus</taxon>
        <taxon>Atlauavirus tusconc8</taxon>
    </lineage>
</organism>
<reference evidence="3 4" key="1">
    <citation type="submission" date="2013-12" db="EMBL/GenBank/DDBJ databases">
        <title>Ecological redundancy of diverse viral populations within a natural community.</title>
        <authorList>
            <person name="Gregory A.C."/>
            <person name="LaButti K."/>
            <person name="Copeland A."/>
            <person name="Woyke T."/>
            <person name="Sullivan M.B."/>
        </authorList>
    </citation>
    <scope>NUCLEOTIDE SEQUENCE [LARGE SCALE GENOMIC DNA]</scope>
    <source>
        <strain evidence="2">Syn7803C22</strain>
        <strain evidence="1">Syn7803US34</strain>
    </source>
</reference>
<evidence type="ECO:0000313" key="2">
    <source>
        <dbReference type="EMBL" id="AIX43601.1"/>
    </source>
</evidence>
<proteinExistence type="predicted"/>
<dbReference type="EMBL" id="KJ019150">
    <property type="protein sequence ID" value="AIX43601.1"/>
    <property type="molecule type" value="Genomic_DNA"/>
</dbReference>
<dbReference type="EMBL" id="KJ019095">
    <property type="protein sequence ID" value="AIX30150.1"/>
    <property type="molecule type" value="Genomic_DNA"/>
</dbReference>